<accession>A0A9X7Z991</accession>
<feature type="domain" description="Cyclodeaminase/cyclohydrolase" evidence="1">
    <location>
        <begin position="10"/>
        <end position="188"/>
    </location>
</feature>
<reference evidence="2 3" key="1">
    <citation type="submission" date="2021-02" db="EMBL/GenBank/DDBJ databases">
        <title>Alicyclobacillus curvatus sp. nov. and Alicyclobacillus mengziensis sp. nov., two acidophilic bacteria isolated from acid mine drainage.</title>
        <authorList>
            <person name="Huang Y."/>
        </authorList>
    </citation>
    <scope>NUCLEOTIDE SEQUENCE [LARGE SCALE GENOMIC DNA]</scope>
    <source>
        <strain evidence="2 3">S30H14</strain>
    </source>
</reference>
<dbReference type="KEGG" id="afx:JZ786_09925"/>
<proteinExistence type="predicted"/>
<dbReference type="EMBL" id="CP071182">
    <property type="protein sequence ID" value="QSO49201.1"/>
    <property type="molecule type" value="Genomic_DNA"/>
</dbReference>
<dbReference type="GO" id="GO:0003824">
    <property type="term" value="F:catalytic activity"/>
    <property type="evidence" value="ECO:0007669"/>
    <property type="project" value="InterPro"/>
</dbReference>
<sequence>MESDAFAIAIQSFLGEVSSAKPTPGGGSVTAVVTALGCATAAMAATVAAKRRGLSAQEQSFLQRHVESINESRSYMLEMCKADERLFEDYLRVLRHSSLSPEAQPERKAALQRSIIAATEIPMRTANECVKTLERTRDVATFVRPKFLSDVGVSVLLLEAAGQAALLLVDANMHVIQDDSLSHSMANKRTHLGERLSELRLQIMREIGLANR</sequence>
<dbReference type="InterPro" id="IPR036178">
    <property type="entry name" value="Formintransfe-cycloase-like_sf"/>
</dbReference>
<dbReference type="RefSeq" id="WP_206658513.1">
    <property type="nucleotide sequence ID" value="NZ_CP071182.1"/>
</dbReference>
<name>A0A9X7Z991_9BACL</name>
<dbReference type="Proteomes" id="UP000663505">
    <property type="component" value="Chromosome"/>
</dbReference>
<organism evidence="2 3">
    <name type="scientific">Alicyclobacillus mengziensis</name>
    <dbReference type="NCBI Taxonomy" id="2931921"/>
    <lineage>
        <taxon>Bacteria</taxon>
        <taxon>Bacillati</taxon>
        <taxon>Bacillota</taxon>
        <taxon>Bacilli</taxon>
        <taxon>Bacillales</taxon>
        <taxon>Alicyclobacillaceae</taxon>
        <taxon>Alicyclobacillus</taxon>
    </lineage>
</organism>
<dbReference type="InterPro" id="IPR007044">
    <property type="entry name" value="Cyclodeamin/CycHdrlase"/>
</dbReference>
<dbReference type="SUPFAM" id="SSF101262">
    <property type="entry name" value="Methenyltetrahydrofolate cyclohydrolase-like"/>
    <property type="match status" value="1"/>
</dbReference>
<dbReference type="Gene3D" id="1.20.120.680">
    <property type="entry name" value="Formiminotetrahydrofolate cyclodeaminase monomer, up-and-down helical bundle"/>
    <property type="match status" value="1"/>
</dbReference>
<gene>
    <name evidence="2" type="ORF">JZ786_09925</name>
</gene>
<keyword evidence="3" id="KW-1185">Reference proteome</keyword>
<evidence type="ECO:0000313" key="3">
    <source>
        <dbReference type="Proteomes" id="UP000663505"/>
    </source>
</evidence>
<evidence type="ECO:0000259" key="1">
    <source>
        <dbReference type="Pfam" id="PF04961"/>
    </source>
</evidence>
<protein>
    <submittedName>
        <fullName evidence="2">Cyclodeaminase/cyclohydrolase family protein</fullName>
    </submittedName>
</protein>
<dbReference type="Pfam" id="PF04961">
    <property type="entry name" value="FTCD_C"/>
    <property type="match status" value="1"/>
</dbReference>
<dbReference type="AlphaFoldDB" id="A0A9X7Z991"/>
<evidence type="ECO:0000313" key="2">
    <source>
        <dbReference type="EMBL" id="QSO49201.1"/>
    </source>
</evidence>